<proteinExistence type="predicted"/>
<dbReference type="InterPro" id="IPR007037">
    <property type="entry name" value="SIP_rossman_dom"/>
</dbReference>
<dbReference type="InterPro" id="IPR039374">
    <property type="entry name" value="SIP_fam"/>
</dbReference>
<organism evidence="2 3">
    <name type="scientific">Mycolicibacterium llatzerense</name>
    <dbReference type="NCBI Taxonomy" id="280871"/>
    <lineage>
        <taxon>Bacteria</taxon>
        <taxon>Bacillati</taxon>
        <taxon>Actinomycetota</taxon>
        <taxon>Actinomycetes</taxon>
        <taxon>Mycobacteriales</taxon>
        <taxon>Mycobacteriaceae</taxon>
        <taxon>Mycolicibacterium</taxon>
    </lineage>
</organism>
<dbReference type="STRING" id="280871.TL10_27240"/>
<sequence length="241" mass="26303">MTESKPSRGIQGALVKLWRGGDYELTVTGRTQITPNYLRLHFTTGNLLAERPVHPTMWVRGWFPDGDKAHQRGYTLVNPDPVAGTTDIDFALHDGLATRWAQDAKPGDTLEVTLLGSSFELPEPAPAGYVLVGDAASLPAINTLLQAIGAAPIQVYLEAGHDDDRDLQVGVGAPGLTVTWVDRKNNGEALVETVRASAFDASDHFGWVACDNRTTRSVVKVLREDYQIPKKAIKARAYWEA</sequence>
<reference evidence="2 3" key="1">
    <citation type="submission" date="2015-01" db="EMBL/GenBank/DDBJ databases">
        <title>Genome sequence of Mycobacterium llatzerense and Mycobacterium immunogenum recovered from brain abscess.</title>
        <authorList>
            <person name="Greninger A.L."/>
            <person name="Langelier C."/>
            <person name="Cunningham G."/>
            <person name="Chiu C.Y."/>
            <person name="Miller S."/>
        </authorList>
    </citation>
    <scope>NUCLEOTIDE SEQUENCE [LARGE SCALE GENOMIC DNA]</scope>
    <source>
        <strain evidence="2 3">CLUC14</strain>
    </source>
</reference>
<dbReference type="Proteomes" id="UP000032221">
    <property type="component" value="Unassembled WGS sequence"/>
</dbReference>
<dbReference type="InterPro" id="IPR017938">
    <property type="entry name" value="Riboflavin_synthase-like_b-brl"/>
</dbReference>
<dbReference type="PANTHER" id="PTHR30157:SF0">
    <property type="entry name" value="NADPH-DEPENDENT FERRIC-CHELATE REDUCTASE"/>
    <property type="match status" value="1"/>
</dbReference>
<keyword evidence="3" id="KW-1185">Reference proteome</keyword>
<dbReference type="Pfam" id="PF08021">
    <property type="entry name" value="FAD_binding_9"/>
    <property type="match status" value="1"/>
</dbReference>
<dbReference type="PROSITE" id="PS51384">
    <property type="entry name" value="FAD_FR"/>
    <property type="match status" value="1"/>
</dbReference>
<dbReference type="InterPro" id="IPR017927">
    <property type="entry name" value="FAD-bd_FR_type"/>
</dbReference>
<accession>A0A0D1JMY2</accession>
<name>A0A0D1JMY2_9MYCO</name>
<dbReference type="Gene3D" id="2.40.30.10">
    <property type="entry name" value="Translation factors"/>
    <property type="match status" value="1"/>
</dbReference>
<protein>
    <submittedName>
        <fullName evidence="2">Side tail fiber protein</fullName>
    </submittedName>
</protein>
<dbReference type="PANTHER" id="PTHR30157">
    <property type="entry name" value="FERRIC REDUCTASE, NADPH-DEPENDENT"/>
    <property type="match status" value="1"/>
</dbReference>
<comment type="caution">
    <text evidence="2">The sequence shown here is derived from an EMBL/GenBank/DDBJ whole genome shotgun (WGS) entry which is preliminary data.</text>
</comment>
<evidence type="ECO:0000313" key="2">
    <source>
        <dbReference type="EMBL" id="KIU13934.1"/>
    </source>
</evidence>
<dbReference type="CDD" id="cd06193">
    <property type="entry name" value="siderophore_interacting"/>
    <property type="match status" value="1"/>
</dbReference>
<feature type="domain" description="FAD-binding FR-type" evidence="1">
    <location>
        <begin position="20"/>
        <end position="122"/>
    </location>
</feature>
<dbReference type="InterPro" id="IPR039261">
    <property type="entry name" value="FNR_nucleotide-bd"/>
</dbReference>
<dbReference type="OrthoDB" id="3396083at2"/>
<evidence type="ECO:0000259" key="1">
    <source>
        <dbReference type="PROSITE" id="PS51384"/>
    </source>
</evidence>
<dbReference type="RefSeq" id="WP_043988120.1">
    <property type="nucleotide sequence ID" value="NZ_JXST01000059.1"/>
</dbReference>
<dbReference type="InterPro" id="IPR013113">
    <property type="entry name" value="SIP_FAD-bd"/>
</dbReference>
<dbReference type="EMBL" id="JXST01000059">
    <property type="protein sequence ID" value="KIU13934.1"/>
    <property type="molecule type" value="Genomic_DNA"/>
</dbReference>
<dbReference type="SUPFAM" id="SSF63380">
    <property type="entry name" value="Riboflavin synthase domain-like"/>
    <property type="match status" value="1"/>
</dbReference>
<gene>
    <name evidence="2" type="ORF">TL10_27240</name>
</gene>
<dbReference type="GO" id="GO:0016491">
    <property type="term" value="F:oxidoreductase activity"/>
    <property type="evidence" value="ECO:0007669"/>
    <property type="project" value="InterPro"/>
</dbReference>
<dbReference type="Pfam" id="PF04954">
    <property type="entry name" value="SIP"/>
    <property type="match status" value="1"/>
</dbReference>
<dbReference type="AlphaFoldDB" id="A0A0D1JMY2"/>
<dbReference type="Gene3D" id="3.40.50.80">
    <property type="entry name" value="Nucleotide-binding domain of ferredoxin-NADP reductase (FNR) module"/>
    <property type="match status" value="1"/>
</dbReference>
<dbReference type="PATRIC" id="fig|280871.6.peg.5645"/>
<evidence type="ECO:0000313" key="3">
    <source>
        <dbReference type="Proteomes" id="UP000032221"/>
    </source>
</evidence>